<dbReference type="EMBL" id="JAEPRB010000207">
    <property type="protein sequence ID" value="KAG2218854.1"/>
    <property type="molecule type" value="Genomic_DNA"/>
</dbReference>
<accession>A0A8H7RXI4</accession>
<feature type="region of interest" description="Disordered" evidence="2">
    <location>
        <begin position="316"/>
        <end position="339"/>
    </location>
</feature>
<evidence type="ECO:0000313" key="4">
    <source>
        <dbReference type="EMBL" id="KAG2218854.1"/>
    </source>
</evidence>
<sequence>MTSSPRTQSPAQTRAQVVKHDDPLDNTLESPKLRNKQVPARSASQHRQELEKINFHLSEQVKDLKYQLSGKSNEITKLQENSSSRASEYDEKMKKMREIFAQATKNLDGYRASIAAKDLELQRLKDDLDQYQVREQELHSNVETQTRDTEKLTSEVNSQKALYGSQINQLEAKVRQLSTQLQQTRNDYDQYKKRASQLLQKNNNAQTESSRLSELEDTIRQLRFEKSELETENADNARKIELFEHDIHQALERIQNLENDNEALIKVKEDNSAKQIQIHRLQERLSADRVSHEQALKASEEAHEIIVRRLKESIERAKQNKDNNDIKSPEQNNKKDDDEKEAMDRIMELLHDENSQLRKKLAMKEEELSNLLQQQPSTPSPQQPIHQENSSVAILNPSTEEDPSVEIDVYASMSHLLSPFVGGNNSGISDNRIDLEKQVQQLREMLDESEDRVTALRTQEKVLKEEIRKLDSFDRRQNLSIEYLKNVLLKFLQSENKEFMVPVLGKLLSLSPDETDELRKSVMNSP</sequence>
<feature type="compositionally biased region" description="Polar residues" evidence="2">
    <location>
        <begin position="1"/>
        <end position="15"/>
    </location>
</feature>
<dbReference type="PROSITE" id="PS50913">
    <property type="entry name" value="GRIP"/>
    <property type="match status" value="1"/>
</dbReference>
<evidence type="ECO:0000313" key="5">
    <source>
        <dbReference type="Proteomes" id="UP000646827"/>
    </source>
</evidence>
<dbReference type="OrthoDB" id="1926336at2759"/>
<feature type="region of interest" description="Disordered" evidence="2">
    <location>
        <begin position="71"/>
        <end position="90"/>
    </location>
</feature>
<evidence type="ECO:0000259" key="3">
    <source>
        <dbReference type="PROSITE" id="PS50913"/>
    </source>
</evidence>
<gene>
    <name evidence="4" type="ORF">INT45_011278</name>
</gene>
<name>A0A8H7RXI4_9FUNG</name>
<dbReference type="Pfam" id="PF01465">
    <property type="entry name" value="GRIP"/>
    <property type="match status" value="1"/>
</dbReference>
<feature type="region of interest" description="Disordered" evidence="2">
    <location>
        <begin position="1"/>
        <end position="48"/>
    </location>
</feature>
<proteinExistence type="predicted"/>
<evidence type="ECO:0000256" key="1">
    <source>
        <dbReference type="SAM" id="Coils"/>
    </source>
</evidence>
<reference evidence="4 5" key="1">
    <citation type="submission" date="2020-12" db="EMBL/GenBank/DDBJ databases">
        <title>Metabolic potential, ecology and presence of endohyphal bacteria is reflected in genomic diversity of Mucoromycotina.</title>
        <authorList>
            <person name="Muszewska A."/>
            <person name="Okrasinska A."/>
            <person name="Steczkiewicz K."/>
            <person name="Drgas O."/>
            <person name="Orlowska M."/>
            <person name="Perlinska-Lenart U."/>
            <person name="Aleksandrzak-Piekarczyk T."/>
            <person name="Szatraj K."/>
            <person name="Zielenkiewicz U."/>
            <person name="Pilsyk S."/>
            <person name="Malc E."/>
            <person name="Mieczkowski P."/>
            <person name="Kruszewska J.S."/>
            <person name="Biernat P."/>
            <person name="Pawlowska J."/>
        </authorList>
    </citation>
    <scope>NUCLEOTIDE SEQUENCE [LARGE SCALE GENOMIC DNA]</scope>
    <source>
        <strain evidence="4 5">CBS 142.35</strain>
    </source>
</reference>
<keyword evidence="1" id="KW-0175">Coiled coil</keyword>
<keyword evidence="5" id="KW-1185">Reference proteome</keyword>
<comment type="caution">
    <text evidence="4">The sequence shown here is derived from an EMBL/GenBank/DDBJ whole genome shotgun (WGS) entry which is preliminary data.</text>
</comment>
<feature type="domain" description="GRIP" evidence="3">
    <location>
        <begin position="474"/>
        <end position="521"/>
    </location>
</feature>
<evidence type="ECO:0000256" key="2">
    <source>
        <dbReference type="SAM" id="MobiDB-lite"/>
    </source>
</evidence>
<dbReference type="AlphaFoldDB" id="A0A8H7RXI4"/>
<organism evidence="4 5">
    <name type="scientific">Circinella minor</name>
    <dbReference type="NCBI Taxonomy" id="1195481"/>
    <lineage>
        <taxon>Eukaryota</taxon>
        <taxon>Fungi</taxon>
        <taxon>Fungi incertae sedis</taxon>
        <taxon>Mucoromycota</taxon>
        <taxon>Mucoromycotina</taxon>
        <taxon>Mucoromycetes</taxon>
        <taxon>Mucorales</taxon>
        <taxon>Lichtheimiaceae</taxon>
        <taxon>Circinella</taxon>
    </lineage>
</organism>
<feature type="compositionally biased region" description="Polar residues" evidence="2">
    <location>
        <begin position="71"/>
        <end position="86"/>
    </location>
</feature>
<dbReference type="InterPro" id="IPR000237">
    <property type="entry name" value="GRIP_dom"/>
</dbReference>
<dbReference type="SMART" id="SM00755">
    <property type="entry name" value="Grip"/>
    <property type="match status" value="1"/>
</dbReference>
<dbReference type="Proteomes" id="UP000646827">
    <property type="component" value="Unassembled WGS sequence"/>
</dbReference>
<protein>
    <recommendedName>
        <fullName evidence="3">GRIP domain-containing protein</fullName>
    </recommendedName>
</protein>
<feature type="coiled-coil region" evidence="1">
    <location>
        <begin position="432"/>
        <end position="466"/>
    </location>
</feature>